<dbReference type="AlphaFoldDB" id="A0A1V4IAM9"/>
<dbReference type="InterPro" id="IPR027417">
    <property type="entry name" value="P-loop_NTPase"/>
</dbReference>
<dbReference type="STRING" id="225345.CLCHR_45390"/>
<accession>A0A1V4IAM9</accession>
<reference evidence="1 2" key="1">
    <citation type="submission" date="2017-03" db="EMBL/GenBank/DDBJ databases">
        <title>Genome sequence of Clostridium chromiireducens DSM 23318.</title>
        <authorList>
            <person name="Poehlein A."/>
            <person name="Daniel R."/>
        </authorList>
    </citation>
    <scope>NUCLEOTIDE SEQUENCE [LARGE SCALE GENOMIC DNA]</scope>
    <source>
        <strain evidence="1 2">DSM 23318</strain>
    </source>
</reference>
<comment type="caution">
    <text evidence="1">The sequence shown here is derived from an EMBL/GenBank/DDBJ whole genome shotgun (WGS) entry which is preliminary data.</text>
</comment>
<organism evidence="1 2">
    <name type="scientific">Clostridium chromiireducens</name>
    <dbReference type="NCBI Taxonomy" id="225345"/>
    <lineage>
        <taxon>Bacteria</taxon>
        <taxon>Bacillati</taxon>
        <taxon>Bacillota</taxon>
        <taxon>Clostridia</taxon>
        <taxon>Eubacteriales</taxon>
        <taxon>Clostridiaceae</taxon>
        <taxon>Clostridium</taxon>
    </lineage>
</organism>
<dbReference type="Gene3D" id="3.40.50.300">
    <property type="entry name" value="P-loop containing nucleotide triphosphate hydrolases"/>
    <property type="match status" value="1"/>
</dbReference>
<evidence type="ECO:0000313" key="2">
    <source>
        <dbReference type="Proteomes" id="UP000191056"/>
    </source>
</evidence>
<proteinExistence type="predicted"/>
<dbReference type="SUPFAM" id="SSF52540">
    <property type="entry name" value="P-loop containing nucleoside triphosphate hydrolases"/>
    <property type="match status" value="1"/>
</dbReference>
<gene>
    <name evidence="1" type="ORF">CLCHR_45390</name>
</gene>
<evidence type="ECO:0000313" key="1">
    <source>
        <dbReference type="EMBL" id="OPJ56577.1"/>
    </source>
</evidence>
<keyword evidence="2" id="KW-1185">Reference proteome</keyword>
<dbReference type="OrthoDB" id="9757917at2"/>
<protein>
    <recommendedName>
        <fullName evidence="3">DNA2/NAM7 helicase helicase domain-containing protein</fullName>
    </recommendedName>
</protein>
<dbReference type="Proteomes" id="UP000191056">
    <property type="component" value="Unassembled WGS sequence"/>
</dbReference>
<evidence type="ECO:0008006" key="3">
    <source>
        <dbReference type="Google" id="ProtNLM"/>
    </source>
</evidence>
<dbReference type="RefSeq" id="WP_079442146.1">
    <property type="nucleotide sequence ID" value="NZ_MZGT01000108.1"/>
</dbReference>
<dbReference type="EMBL" id="MZGT01000108">
    <property type="protein sequence ID" value="OPJ56577.1"/>
    <property type="molecule type" value="Genomic_DNA"/>
</dbReference>
<name>A0A1V4IAM9_9CLOT</name>
<sequence>MDIKNDIPQEENKDKAETEEVLISGEKEDNETFNDNIAFKYLKELSSHMELENEDGEVKSSFQFIEEVDHNSVLANYLNKKAAEKEEDHNFKIIPFGFNLSQKEAVQTAFDNKISIIEGSSVSSSTDAILNIVLNAVINDKTVAIISESDFFALKFVEILNKVDMDFIIDNIIDNESDYSKDKIEQWLSLKRSQFEKRNLHKERGELKDIQNTLREMLENEDKLSLIQMEKANLLNEISIPDNGKKITLPASILLQSADKIMLLLEEYTMLIKKDKYIKFLNKIRFLFKYGISEFGFYNNKFENVKKLLINRYNQLKISELDVEIESLKNKLDRYIIEDEIIYHKENSLSILKGILYERYSKKTDAEILENEEGNNSEDTIKKNKAVITSINSFKKSMNGWKLFDYVIIDEAEKIDIFSGALILACARNIVLMSDPNQVFDGPYDKTNNVWNEIYKEYSPDESYDYLNNSLLSSITRIFPDTPKTVLVKKYRGSRNPVNLYN</sequence>